<accession>A0A1F8DWA3</accession>
<evidence type="ECO:0000256" key="2">
    <source>
        <dbReference type="PROSITE-ProRule" id="PRU00169"/>
    </source>
</evidence>
<protein>
    <recommendedName>
        <fullName evidence="3">Response regulatory domain-containing protein</fullName>
    </recommendedName>
</protein>
<evidence type="ECO:0000313" key="4">
    <source>
        <dbReference type="EMBL" id="OGM92792.1"/>
    </source>
</evidence>
<dbReference type="STRING" id="1802559.A2372_01240"/>
<feature type="modified residue" description="4-aspartylphosphate" evidence="2">
    <location>
        <position position="52"/>
    </location>
</feature>
<dbReference type="SMART" id="SM00448">
    <property type="entry name" value="REC"/>
    <property type="match status" value="1"/>
</dbReference>
<feature type="domain" description="Response regulatory" evidence="3">
    <location>
        <begin position="3"/>
        <end position="123"/>
    </location>
</feature>
<dbReference type="InterPro" id="IPR001789">
    <property type="entry name" value="Sig_transdc_resp-reg_receiver"/>
</dbReference>
<reference evidence="4 5" key="1">
    <citation type="journal article" date="2016" name="Nat. Commun.">
        <title>Thousands of microbial genomes shed light on interconnected biogeochemical processes in an aquifer system.</title>
        <authorList>
            <person name="Anantharaman K."/>
            <person name="Brown C.T."/>
            <person name="Hug L.A."/>
            <person name="Sharon I."/>
            <person name="Castelle C.J."/>
            <person name="Probst A.J."/>
            <person name="Thomas B.C."/>
            <person name="Singh A."/>
            <person name="Wilkins M.J."/>
            <person name="Karaoz U."/>
            <person name="Brodie E.L."/>
            <person name="Williams K.H."/>
            <person name="Hubbard S.S."/>
            <person name="Banfield J.F."/>
        </authorList>
    </citation>
    <scope>NUCLEOTIDE SEQUENCE [LARGE SCALE GENOMIC DNA]</scope>
</reference>
<dbReference type="SUPFAM" id="SSF52172">
    <property type="entry name" value="CheY-like"/>
    <property type="match status" value="1"/>
</dbReference>
<gene>
    <name evidence="4" type="ORF">A2372_01240</name>
</gene>
<dbReference type="PROSITE" id="PS50110">
    <property type="entry name" value="RESPONSE_REGULATORY"/>
    <property type="match status" value="1"/>
</dbReference>
<dbReference type="GO" id="GO:0000160">
    <property type="term" value="P:phosphorelay signal transduction system"/>
    <property type="evidence" value="ECO:0007669"/>
    <property type="project" value="InterPro"/>
</dbReference>
<dbReference type="PANTHER" id="PTHR44591:SF3">
    <property type="entry name" value="RESPONSE REGULATORY DOMAIN-CONTAINING PROTEIN"/>
    <property type="match status" value="1"/>
</dbReference>
<evidence type="ECO:0000313" key="5">
    <source>
        <dbReference type="Proteomes" id="UP000176422"/>
    </source>
</evidence>
<dbReference type="AlphaFoldDB" id="A0A1F8DWA3"/>
<dbReference type="InterPro" id="IPR050595">
    <property type="entry name" value="Bact_response_regulator"/>
</dbReference>
<dbReference type="Pfam" id="PF00072">
    <property type="entry name" value="Response_reg"/>
    <property type="match status" value="1"/>
</dbReference>
<dbReference type="InterPro" id="IPR011006">
    <property type="entry name" value="CheY-like_superfamily"/>
</dbReference>
<comment type="caution">
    <text evidence="4">The sequence shown here is derived from an EMBL/GenBank/DDBJ whole genome shotgun (WGS) entry which is preliminary data.</text>
</comment>
<sequence length="138" mass="15232">MQKILLVEDDPFLSSLLKNRLQKEGFEVIHARDGEEALATLRTTPVQLALLDIILPKRSGFEVMEEIRTDMQVKLNNADLAIIIISNLGQPEDMQRGRELGAIEYFVKAKTSIDDLVGRIKDFATGTAPDAPATVPSA</sequence>
<proteinExistence type="predicted"/>
<evidence type="ECO:0000256" key="1">
    <source>
        <dbReference type="ARBA" id="ARBA00022553"/>
    </source>
</evidence>
<keyword evidence="1 2" id="KW-0597">Phosphoprotein</keyword>
<dbReference type="CDD" id="cd17574">
    <property type="entry name" value="REC_OmpR"/>
    <property type="match status" value="1"/>
</dbReference>
<name>A0A1F8DWA3_9BACT</name>
<dbReference type="Proteomes" id="UP000176422">
    <property type="component" value="Unassembled WGS sequence"/>
</dbReference>
<dbReference type="EMBL" id="MGIT01000003">
    <property type="protein sequence ID" value="OGM92792.1"/>
    <property type="molecule type" value="Genomic_DNA"/>
</dbReference>
<dbReference type="PANTHER" id="PTHR44591">
    <property type="entry name" value="STRESS RESPONSE REGULATOR PROTEIN 1"/>
    <property type="match status" value="1"/>
</dbReference>
<organism evidence="4 5">
    <name type="scientific">Candidatus Wolfebacteria bacterium RIFOXYB1_FULL_54_12</name>
    <dbReference type="NCBI Taxonomy" id="1802559"/>
    <lineage>
        <taxon>Bacteria</taxon>
        <taxon>Candidatus Wolfeibacteriota</taxon>
    </lineage>
</organism>
<dbReference type="Gene3D" id="3.40.50.2300">
    <property type="match status" value="1"/>
</dbReference>
<evidence type="ECO:0000259" key="3">
    <source>
        <dbReference type="PROSITE" id="PS50110"/>
    </source>
</evidence>